<sequence>MWSSPKLDHASHLDQCFAELIVECRQAVLKEKQLHFELFIKFSSVFVFYYYHCHMTFNLSLGGGRE</sequence>
<accession>A0A1Y3BBE8</accession>
<gene>
    <name evidence="1" type="ORF">BLA29_000233</name>
</gene>
<evidence type="ECO:0000313" key="1">
    <source>
        <dbReference type="EMBL" id="OTF77203.1"/>
    </source>
</evidence>
<comment type="caution">
    <text evidence="1">The sequence shown here is derived from an EMBL/GenBank/DDBJ whole genome shotgun (WGS) entry which is preliminary data.</text>
</comment>
<dbReference type="OrthoDB" id="10539266at2759"/>
<keyword evidence="2" id="KW-1185">Reference proteome</keyword>
<dbReference type="Proteomes" id="UP000194236">
    <property type="component" value="Unassembled WGS sequence"/>
</dbReference>
<name>A0A1Y3BBE8_EURMA</name>
<dbReference type="EMBL" id="MUJZ01033863">
    <property type="protein sequence ID" value="OTF77203.1"/>
    <property type="molecule type" value="Genomic_DNA"/>
</dbReference>
<protein>
    <submittedName>
        <fullName evidence="1">Uncharacterized protein</fullName>
    </submittedName>
</protein>
<organism evidence="1 2">
    <name type="scientific">Euroglyphus maynei</name>
    <name type="common">Mayne's house dust mite</name>
    <dbReference type="NCBI Taxonomy" id="6958"/>
    <lineage>
        <taxon>Eukaryota</taxon>
        <taxon>Metazoa</taxon>
        <taxon>Ecdysozoa</taxon>
        <taxon>Arthropoda</taxon>
        <taxon>Chelicerata</taxon>
        <taxon>Arachnida</taxon>
        <taxon>Acari</taxon>
        <taxon>Acariformes</taxon>
        <taxon>Sarcoptiformes</taxon>
        <taxon>Astigmata</taxon>
        <taxon>Psoroptidia</taxon>
        <taxon>Analgoidea</taxon>
        <taxon>Pyroglyphidae</taxon>
        <taxon>Pyroglyphinae</taxon>
        <taxon>Euroglyphus</taxon>
    </lineage>
</organism>
<reference evidence="1 2" key="1">
    <citation type="submission" date="2017-03" db="EMBL/GenBank/DDBJ databases">
        <title>Genome Survey of Euroglyphus maynei.</title>
        <authorList>
            <person name="Arlian L.G."/>
            <person name="Morgan M.S."/>
            <person name="Rider S.D."/>
        </authorList>
    </citation>
    <scope>NUCLEOTIDE SEQUENCE [LARGE SCALE GENOMIC DNA]</scope>
    <source>
        <strain evidence="1">Arlian Lab</strain>
        <tissue evidence="1">Whole body</tissue>
    </source>
</reference>
<proteinExistence type="predicted"/>
<dbReference type="AlphaFoldDB" id="A0A1Y3BBE8"/>
<evidence type="ECO:0000313" key="2">
    <source>
        <dbReference type="Proteomes" id="UP000194236"/>
    </source>
</evidence>